<evidence type="ECO:0000313" key="2">
    <source>
        <dbReference type="EMBL" id="SMB96688.1"/>
    </source>
</evidence>
<dbReference type="STRING" id="698762.SAMN00808754_1589"/>
<dbReference type="Gene3D" id="3.30.1330.70">
    <property type="entry name" value="Holliday junction resolvase RusA"/>
    <property type="match status" value="1"/>
</dbReference>
<dbReference type="SUPFAM" id="SSF103084">
    <property type="entry name" value="Holliday junction resolvase RusA"/>
    <property type="match status" value="1"/>
</dbReference>
<sequence length="230" mass="25701">MTEKASNDVQEFSPALSEAAAALLEELDELNFRMASLSAQVASFEKLLSECVAVPGSPASGCKGFYDPGPPGQLYLFIPVAPPYLRVAWNRWPSQTNYRQVRQLWYGYVKEALKGIALPLEPFQQAVVVFKFTWGDTRTHDVDNYAVKFIVDALVKNNVIAGDSCEKMSLVVLGEKRSFWSTQVLVTPQVGQLASIREIIECWEKIAMPDDTRNGNNEAQQIEDRPQNLV</sequence>
<dbReference type="Proteomes" id="UP000192569">
    <property type="component" value="Chromosome I"/>
</dbReference>
<feature type="region of interest" description="Disordered" evidence="1">
    <location>
        <begin position="211"/>
        <end position="230"/>
    </location>
</feature>
<evidence type="ECO:0008006" key="4">
    <source>
        <dbReference type="Google" id="ProtNLM"/>
    </source>
</evidence>
<protein>
    <recommendedName>
        <fullName evidence="4">Holliday junction resolvase RusA (Prophage-encoded endonuclease)</fullName>
    </recommendedName>
</protein>
<evidence type="ECO:0000256" key="1">
    <source>
        <dbReference type="SAM" id="MobiDB-lite"/>
    </source>
</evidence>
<dbReference type="AlphaFoldDB" id="A0A1W1VTK6"/>
<proteinExistence type="predicted"/>
<dbReference type="EMBL" id="LT838272">
    <property type="protein sequence ID" value="SMB96688.1"/>
    <property type="molecule type" value="Genomic_DNA"/>
</dbReference>
<dbReference type="RefSeq" id="WP_084665201.1">
    <property type="nucleotide sequence ID" value="NZ_LT838272.1"/>
</dbReference>
<reference evidence="2 3" key="1">
    <citation type="submission" date="2017-04" db="EMBL/GenBank/DDBJ databases">
        <authorList>
            <person name="Afonso C.L."/>
            <person name="Miller P.J."/>
            <person name="Scott M.A."/>
            <person name="Spackman E."/>
            <person name="Goraichik I."/>
            <person name="Dimitrov K.M."/>
            <person name="Suarez D.L."/>
            <person name="Swayne D.E."/>
        </authorList>
    </citation>
    <scope>NUCLEOTIDE SEQUENCE [LARGE SCALE GENOMIC DNA]</scope>
    <source>
        <strain evidence="2 3">ToBE</strain>
    </source>
</reference>
<dbReference type="GO" id="GO:0006310">
    <property type="term" value="P:DNA recombination"/>
    <property type="evidence" value="ECO:0007669"/>
    <property type="project" value="InterPro"/>
</dbReference>
<dbReference type="InterPro" id="IPR036614">
    <property type="entry name" value="RusA-like_sf"/>
</dbReference>
<gene>
    <name evidence="2" type="ORF">SAMN00808754_1589</name>
</gene>
<keyword evidence="3" id="KW-1185">Reference proteome</keyword>
<dbReference type="GO" id="GO:0000287">
    <property type="term" value="F:magnesium ion binding"/>
    <property type="evidence" value="ECO:0007669"/>
    <property type="project" value="InterPro"/>
</dbReference>
<name>A0A1W1VTK6_9FIRM</name>
<accession>A0A1W1VTK6</accession>
<organism evidence="2 3">
    <name type="scientific">Thermanaeromonas toyohensis ToBE</name>
    <dbReference type="NCBI Taxonomy" id="698762"/>
    <lineage>
        <taxon>Bacteria</taxon>
        <taxon>Bacillati</taxon>
        <taxon>Bacillota</taxon>
        <taxon>Clostridia</taxon>
        <taxon>Neomoorellales</taxon>
        <taxon>Neomoorellaceae</taxon>
        <taxon>Thermanaeromonas</taxon>
    </lineage>
</organism>
<dbReference type="GO" id="GO:0006281">
    <property type="term" value="P:DNA repair"/>
    <property type="evidence" value="ECO:0007669"/>
    <property type="project" value="InterPro"/>
</dbReference>
<evidence type="ECO:0000313" key="3">
    <source>
        <dbReference type="Proteomes" id="UP000192569"/>
    </source>
</evidence>
<dbReference type="OrthoDB" id="2375410at2"/>